<evidence type="ECO:0000313" key="9">
    <source>
        <dbReference type="EMBL" id="TYK34652.1"/>
    </source>
</evidence>
<keyword evidence="10" id="KW-1185">Reference proteome</keyword>
<evidence type="ECO:0000256" key="1">
    <source>
        <dbReference type="ARBA" id="ARBA00004651"/>
    </source>
</evidence>
<evidence type="ECO:0000256" key="2">
    <source>
        <dbReference type="ARBA" id="ARBA00022475"/>
    </source>
</evidence>
<dbReference type="InterPro" id="IPR003838">
    <property type="entry name" value="ABC3_permease_C"/>
</dbReference>
<feature type="transmembrane region" description="Helical" evidence="6">
    <location>
        <begin position="375"/>
        <end position="399"/>
    </location>
</feature>
<organism evidence="9 10">
    <name type="scientific">Bacteroides pyogenes</name>
    <dbReference type="NCBI Taxonomy" id="310300"/>
    <lineage>
        <taxon>Bacteria</taxon>
        <taxon>Pseudomonadati</taxon>
        <taxon>Bacteroidota</taxon>
        <taxon>Bacteroidia</taxon>
        <taxon>Bacteroidales</taxon>
        <taxon>Bacteroidaceae</taxon>
        <taxon>Bacteroides</taxon>
    </lineage>
</organism>
<dbReference type="RefSeq" id="WP_148730278.1">
    <property type="nucleotide sequence ID" value="NZ_VKLW01000006.1"/>
</dbReference>
<dbReference type="PANTHER" id="PTHR30572:SF18">
    <property type="entry name" value="ABC-TYPE MACROLIDE FAMILY EXPORT SYSTEM PERMEASE COMPONENT 2"/>
    <property type="match status" value="1"/>
</dbReference>
<feature type="transmembrane region" description="Helical" evidence="6">
    <location>
        <begin position="770"/>
        <end position="792"/>
    </location>
</feature>
<dbReference type="AlphaFoldDB" id="A0A5D3EF10"/>
<sequence>MIRNYWNSAVRRLTKRKKFSFIHILGLTLGMASALLILTYVAFEFSYDGMHRKAARIYRVESTFRENGVLTDYWATSSFGYGSAMKENLPGIEDYTRIGSIIQPEQLVSRNDLTMRESGIAYTDEGFFRIFDFELERGDRKFCLSRPGQVVITEHIAHKYFNDEDPVGKILVFSSNVGRATCEVTGVMKEMPHNSHIRYDILISYKTLPTWVQEYWYKHEAYTYVQLDSPERVAEIEEAFPRLAEKYKTEEALRNKTWGVRLTPLKEIHLNPQTGYEAEQKGNRSILIALIFAAISILLIAWINYVNLTVAQSMERAKEVGIRRMAGAFPRQLVGQFLFEALLMNLIALILAAGLVEAVLPAFNNLVGRTVSFRIWFTGYWGIGVVFLLAAGICLSGYYPARILLRYRPVVLLKGKFLNNRRGNRIRELLVVVQYAASMILLCGTLVVFAQLSFMRSRPLGVNTERILAVKYPAPSEGMPQKIEALRKALKQIPSVDRVTSSGAVPGEEVATFLSNHRTRDALKQNRLYEMLSCDADYIDTYGLEVLAGRGFSESYGNDVDKLVVNESAVRTLGFATNDEALGEEITVEGAESPMQIIGVIKDYHQQSLNKGYTPIMLIHKDKIDWLPQRYLSIRFHPADPAAIVAETEKRWKEYFADSSFDSFFLDRYYDRQYKSDKAFGIIMVVFAGLAIFVSCLGLWGLAVFSCTIRTKEMGIRKVLGASHGRLFRQLGETFLFPILTAVCIGFPVAWFGMEAWLEHYAFRTEMKPWFFLLPIGLLLLISFVTVFRQVVKVVTGKPARSLKYE</sequence>
<dbReference type="EMBL" id="VKLW01000006">
    <property type="protein sequence ID" value="TYK34652.1"/>
    <property type="molecule type" value="Genomic_DNA"/>
</dbReference>
<feature type="transmembrane region" description="Helical" evidence="6">
    <location>
        <begin position="286"/>
        <end position="308"/>
    </location>
</feature>
<evidence type="ECO:0000256" key="6">
    <source>
        <dbReference type="SAM" id="Phobius"/>
    </source>
</evidence>
<gene>
    <name evidence="9" type="ORF">FNJ60_03990</name>
</gene>
<feature type="domain" description="MacB-like periplasmic core" evidence="8">
    <location>
        <begin position="483"/>
        <end position="646"/>
    </location>
</feature>
<comment type="subcellular location">
    <subcellularLocation>
        <location evidence="1">Cell membrane</location>
        <topology evidence="1">Multi-pass membrane protein</topology>
    </subcellularLocation>
</comment>
<feature type="transmembrane region" description="Helical" evidence="6">
    <location>
        <begin position="21"/>
        <end position="43"/>
    </location>
</feature>
<keyword evidence="4 6" id="KW-1133">Transmembrane helix</keyword>
<dbReference type="InterPro" id="IPR050250">
    <property type="entry name" value="Macrolide_Exporter_MacB"/>
</dbReference>
<keyword evidence="5 6" id="KW-0472">Membrane</keyword>
<evidence type="ECO:0000256" key="3">
    <source>
        <dbReference type="ARBA" id="ARBA00022692"/>
    </source>
</evidence>
<name>A0A5D3EF10_9BACE</name>
<reference evidence="9 10" key="1">
    <citation type="submission" date="2019-07" db="EMBL/GenBank/DDBJ databases">
        <title>Draft Genome Sequences of Bacteroides pyogenes Strains Isolated from the Uterus Holstein Dairy Cows with Metritis.</title>
        <authorList>
            <person name="Cunha F."/>
            <person name="Galvao K.N."/>
            <person name="Jeon S.J."/>
            <person name="Jeong K.C."/>
        </authorList>
    </citation>
    <scope>NUCLEOTIDE SEQUENCE [LARGE SCALE GENOMIC DNA]</scope>
    <source>
        <strain evidence="9 10">KG-31</strain>
    </source>
</reference>
<feature type="transmembrane region" description="Helical" evidence="6">
    <location>
        <begin position="679"/>
        <end position="705"/>
    </location>
</feature>
<evidence type="ECO:0000256" key="5">
    <source>
        <dbReference type="ARBA" id="ARBA00023136"/>
    </source>
</evidence>
<feature type="transmembrane region" description="Helical" evidence="6">
    <location>
        <begin position="735"/>
        <end position="758"/>
    </location>
</feature>
<evidence type="ECO:0000259" key="7">
    <source>
        <dbReference type="Pfam" id="PF02687"/>
    </source>
</evidence>
<evidence type="ECO:0000313" key="10">
    <source>
        <dbReference type="Proteomes" id="UP000324383"/>
    </source>
</evidence>
<dbReference type="GO" id="GO:0022857">
    <property type="term" value="F:transmembrane transporter activity"/>
    <property type="evidence" value="ECO:0007669"/>
    <property type="project" value="TreeGrafter"/>
</dbReference>
<protein>
    <submittedName>
        <fullName evidence="9">FtsX-like permease family protein</fullName>
    </submittedName>
</protein>
<dbReference type="Pfam" id="PF02687">
    <property type="entry name" value="FtsX"/>
    <property type="match status" value="2"/>
</dbReference>
<feature type="transmembrane region" description="Helical" evidence="6">
    <location>
        <begin position="429"/>
        <end position="450"/>
    </location>
</feature>
<feature type="domain" description="ABC3 transporter permease C-terminal" evidence="7">
    <location>
        <begin position="686"/>
        <end position="795"/>
    </location>
</feature>
<dbReference type="Pfam" id="PF12704">
    <property type="entry name" value="MacB_PCD"/>
    <property type="match status" value="2"/>
</dbReference>
<dbReference type="PANTHER" id="PTHR30572">
    <property type="entry name" value="MEMBRANE COMPONENT OF TRANSPORTER-RELATED"/>
    <property type="match status" value="1"/>
</dbReference>
<evidence type="ECO:0000259" key="8">
    <source>
        <dbReference type="Pfam" id="PF12704"/>
    </source>
</evidence>
<keyword evidence="2" id="KW-1003">Cell membrane</keyword>
<comment type="caution">
    <text evidence="9">The sequence shown here is derived from an EMBL/GenBank/DDBJ whole genome shotgun (WGS) entry which is preliminary data.</text>
</comment>
<feature type="transmembrane region" description="Helical" evidence="6">
    <location>
        <begin position="333"/>
        <end position="355"/>
    </location>
</feature>
<dbReference type="InterPro" id="IPR025857">
    <property type="entry name" value="MacB_PCD"/>
</dbReference>
<feature type="domain" description="MacB-like periplasmic core" evidence="8">
    <location>
        <begin position="20"/>
        <end position="240"/>
    </location>
</feature>
<dbReference type="GO" id="GO:0005886">
    <property type="term" value="C:plasma membrane"/>
    <property type="evidence" value="ECO:0007669"/>
    <property type="project" value="UniProtKB-SubCell"/>
</dbReference>
<dbReference type="Proteomes" id="UP000324383">
    <property type="component" value="Unassembled WGS sequence"/>
</dbReference>
<accession>A0A5D3EF10</accession>
<proteinExistence type="predicted"/>
<evidence type="ECO:0000256" key="4">
    <source>
        <dbReference type="ARBA" id="ARBA00022989"/>
    </source>
</evidence>
<feature type="domain" description="ABC3 transporter permease C-terminal" evidence="7">
    <location>
        <begin position="291"/>
        <end position="405"/>
    </location>
</feature>
<keyword evidence="3 6" id="KW-0812">Transmembrane</keyword>